<reference evidence="1" key="1">
    <citation type="submission" date="2018-11" db="EMBL/GenBank/DDBJ databases">
        <authorList>
            <consortium name="Pathogen Informatics"/>
        </authorList>
    </citation>
    <scope>NUCLEOTIDE SEQUENCE [LARGE SCALE GENOMIC DNA]</scope>
</reference>
<accession>A0A3P7GWM7</accession>
<dbReference type="AlphaFoldDB" id="A0A3P7GWM7"/>
<evidence type="ECO:0000313" key="1">
    <source>
        <dbReference type="EMBL" id="VDM49603.1"/>
    </source>
</evidence>
<gene>
    <name evidence="1" type="ORF">TCNE_LOCUS18282</name>
</gene>
<sequence>MEEIGGAVVVLRVYILPTIASADELKWKFFNKSVIPTVFHGSEMWATTEKVRMLPAVAKRNMGRIMEGTTVVGKETNKWFQGKTRVNDLHKSGVTTFRWTVKIFAMKKKGDWR</sequence>
<dbReference type="EMBL" id="UYWY01025339">
    <property type="protein sequence ID" value="VDM49603.1"/>
    <property type="molecule type" value="Genomic_DNA"/>
</dbReference>
<protein>
    <submittedName>
        <fullName evidence="1">Uncharacterized protein</fullName>
    </submittedName>
</protein>
<name>A0A3P7GWM7_TOXCA</name>
<proteinExistence type="predicted"/>
<organism evidence="1">
    <name type="scientific">Toxocara canis</name>
    <name type="common">Canine roundworm</name>
    <dbReference type="NCBI Taxonomy" id="6265"/>
    <lineage>
        <taxon>Eukaryota</taxon>
        <taxon>Metazoa</taxon>
        <taxon>Ecdysozoa</taxon>
        <taxon>Nematoda</taxon>
        <taxon>Chromadorea</taxon>
        <taxon>Rhabditida</taxon>
        <taxon>Spirurina</taxon>
        <taxon>Ascaridomorpha</taxon>
        <taxon>Ascaridoidea</taxon>
        <taxon>Toxocaridae</taxon>
        <taxon>Toxocara</taxon>
    </lineage>
</organism>